<gene>
    <name evidence="2" type="ORF">COV26_02050</name>
</gene>
<proteinExistence type="predicted"/>
<dbReference type="AlphaFoldDB" id="A0A2H0TKW5"/>
<sequence length="87" mass="10430">MAKIEKKVWPEFFQKILNGDKTFELRLADFKCSLGDILILREWTPKTKSYTGRVLRKKVIYVLKTKNVKFWPKEDVEKFGFQIISFK</sequence>
<dbReference type="Pfam" id="PF12961">
    <property type="entry name" value="DUF3850"/>
    <property type="match status" value="1"/>
</dbReference>
<dbReference type="Gene3D" id="2.30.130.30">
    <property type="entry name" value="Hypothetical protein"/>
    <property type="match status" value="1"/>
</dbReference>
<feature type="domain" description="DUF3850" evidence="1">
    <location>
        <begin position="7"/>
        <end position="66"/>
    </location>
</feature>
<dbReference type="SUPFAM" id="SSF88697">
    <property type="entry name" value="PUA domain-like"/>
    <property type="match status" value="1"/>
</dbReference>
<dbReference type="InterPro" id="IPR039440">
    <property type="entry name" value="DUF3850"/>
</dbReference>
<protein>
    <submittedName>
        <fullName evidence="2">RNA-binding protein</fullName>
    </submittedName>
</protein>
<name>A0A2H0TKW5_9BACT</name>
<evidence type="ECO:0000259" key="1">
    <source>
        <dbReference type="Pfam" id="PF12961"/>
    </source>
</evidence>
<dbReference type="InterPro" id="IPR015947">
    <property type="entry name" value="PUA-like_sf"/>
</dbReference>
<comment type="caution">
    <text evidence="2">The sequence shown here is derived from an EMBL/GenBank/DDBJ whole genome shotgun (WGS) entry which is preliminary data.</text>
</comment>
<dbReference type="Proteomes" id="UP000228508">
    <property type="component" value="Unassembled WGS sequence"/>
</dbReference>
<accession>A0A2H0TKW5</accession>
<evidence type="ECO:0000313" key="2">
    <source>
        <dbReference type="EMBL" id="PIR72790.1"/>
    </source>
</evidence>
<reference evidence="3" key="1">
    <citation type="submission" date="2017-09" db="EMBL/GenBank/DDBJ databases">
        <title>Depth-based differentiation of microbial function through sediment-hosted aquifers and enrichment of novel symbionts in the deep terrestrial subsurface.</title>
        <authorList>
            <person name="Probst A.J."/>
            <person name="Ladd B."/>
            <person name="Jarett J.K."/>
            <person name="Geller-Mcgrath D.E."/>
            <person name="Sieber C.M.K."/>
            <person name="Emerson J.B."/>
            <person name="Anantharaman K."/>
            <person name="Thomas B.C."/>
            <person name="Malmstrom R."/>
            <person name="Stieglmeier M."/>
            <person name="Klingl A."/>
            <person name="Woyke T."/>
            <person name="Ryan C.M."/>
            <person name="Banfield J.F."/>
        </authorList>
    </citation>
    <scope>NUCLEOTIDE SEQUENCE [LARGE SCALE GENOMIC DNA]</scope>
</reference>
<dbReference type="EMBL" id="PFCH01000036">
    <property type="protein sequence ID" value="PIR72790.1"/>
    <property type="molecule type" value="Genomic_DNA"/>
</dbReference>
<organism evidence="2 3">
    <name type="scientific">Candidatus Nealsonbacteria bacterium CG10_big_fil_rev_8_21_14_0_10_36_23</name>
    <dbReference type="NCBI Taxonomy" id="1974709"/>
    <lineage>
        <taxon>Bacteria</taxon>
        <taxon>Candidatus Nealsoniibacteriota</taxon>
    </lineage>
</organism>
<evidence type="ECO:0000313" key="3">
    <source>
        <dbReference type="Proteomes" id="UP000228508"/>
    </source>
</evidence>